<keyword evidence="2" id="KW-0808">Transferase</keyword>
<name>A0A161XZK5_COLIC</name>
<evidence type="ECO:0000313" key="2">
    <source>
        <dbReference type="EMBL" id="KZL82612.1"/>
    </source>
</evidence>
<evidence type="ECO:0000313" key="3">
    <source>
        <dbReference type="Proteomes" id="UP000076584"/>
    </source>
</evidence>
<dbReference type="Pfam" id="PF08241">
    <property type="entry name" value="Methyltransf_11"/>
    <property type="match status" value="1"/>
</dbReference>
<dbReference type="InterPro" id="IPR013216">
    <property type="entry name" value="Methyltransf_11"/>
</dbReference>
<evidence type="ECO:0000259" key="1">
    <source>
        <dbReference type="Pfam" id="PF08241"/>
    </source>
</evidence>
<dbReference type="Proteomes" id="UP000076584">
    <property type="component" value="Unassembled WGS sequence"/>
</dbReference>
<gene>
    <name evidence="2" type="ORF">CI238_02849</name>
</gene>
<sequence length="270" mass="29952">MKPLDHFDSAAQSYEKSTGGCARELAERIIPFLNISNDSVILDNACGSGIVTDVLLQHLKDNTATTIFCTDGASKMVELVQARFSSYENVKASVMPGESLAFQDATLDHSITSLGLMFFTNAVKGATEIFRTLKAGGTAIVTGWEELGYIPIIRRLQQEIHPSDEPFNVPISSEWFDPAHTEKTMRAGGFKNVEMHSELVHWAAETDEEVASLIVQMFGPFVFKNWNEAEKKRAEELLPGIVSQWTGDVERDGKRYVGFQMKAIVALCRK</sequence>
<organism evidence="2 3">
    <name type="scientific">Colletotrichum incanum</name>
    <name type="common">Soybean anthracnose fungus</name>
    <dbReference type="NCBI Taxonomy" id="1573173"/>
    <lineage>
        <taxon>Eukaryota</taxon>
        <taxon>Fungi</taxon>
        <taxon>Dikarya</taxon>
        <taxon>Ascomycota</taxon>
        <taxon>Pezizomycotina</taxon>
        <taxon>Sordariomycetes</taxon>
        <taxon>Hypocreomycetidae</taxon>
        <taxon>Glomerellales</taxon>
        <taxon>Glomerellaceae</taxon>
        <taxon>Colletotrichum</taxon>
        <taxon>Colletotrichum spaethianum species complex</taxon>
    </lineage>
</organism>
<dbReference type="GO" id="GO:0032259">
    <property type="term" value="P:methylation"/>
    <property type="evidence" value="ECO:0007669"/>
    <property type="project" value="UniProtKB-KW"/>
</dbReference>
<keyword evidence="3" id="KW-1185">Reference proteome</keyword>
<dbReference type="AlphaFoldDB" id="A0A161XZK5"/>
<dbReference type="Gene3D" id="3.40.50.150">
    <property type="entry name" value="Vaccinia Virus protein VP39"/>
    <property type="match status" value="1"/>
</dbReference>
<dbReference type="SUPFAM" id="SSF53335">
    <property type="entry name" value="S-adenosyl-L-methionine-dependent methyltransferases"/>
    <property type="match status" value="1"/>
</dbReference>
<accession>A0A161XZK5</accession>
<dbReference type="EMBL" id="LFIW01001380">
    <property type="protein sequence ID" value="KZL82612.1"/>
    <property type="molecule type" value="Genomic_DNA"/>
</dbReference>
<proteinExistence type="predicted"/>
<comment type="caution">
    <text evidence="2">The sequence shown here is derived from an EMBL/GenBank/DDBJ whole genome shotgun (WGS) entry which is preliminary data.</text>
</comment>
<feature type="domain" description="Methyltransferase type 11" evidence="1">
    <location>
        <begin position="42"/>
        <end position="140"/>
    </location>
</feature>
<reference evidence="2 3" key="1">
    <citation type="submission" date="2015-06" db="EMBL/GenBank/DDBJ databases">
        <title>Survival trade-offs in plant roots during colonization by closely related pathogenic and mutualistic fungi.</title>
        <authorList>
            <person name="Hacquard S."/>
            <person name="Kracher B."/>
            <person name="Hiruma K."/>
            <person name="Weinman A."/>
            <person name="Muench P."/>
            <person name="Garrido Oter R."/>
            <person name="Ver Loren van Themaat E."/>
            <person name="Dallerey J.-F."/>
            <person name="Damm U."/>
            <person name="Henrissat B."/>
            <person name="Lespinet O."/>
            <person name="Thon M."/>
            <person name="Kemen E."/>
            <person name="McHardy A.C."/>
            <person name="Schulze-Lefert P."/>
            <person name="O'Connell R.J."/>
        </authorList>
    </citation>
    <scope>NUCLEOTIDE SEQUENCE [LARGE SCALE GENOMIC DNA]</scope>
    <source>
        <strain evidence="2 3">MAFF 238704</strain>
    </source>
</reference>
<keyword evidence="2" id="KW-0489">Methyltransferase</keyword>
<dbReference type="GO" id="GO:0008757">
    <property type="term" value="F:S-adenosylmethionine-dependent methyltransferase activity"/>
    <property type="evidence" value="ECO:0007669"/>
    <property type="project" value="InterPro"/>
</dbReference>
<protein>
    <submittedName>
        <fullName evidence="2">Methyltransferase type 11</fullName>
    </submittedName>
</protein>
<dbReference type="InterPro" id="IPR029063">
    <property type="entry name" value="SAM-dependent_MTases_sf"/>
</dbReference>